<dbReference type="InterPro" id="IPR012337">
    <property type="entry name" value="RNaseH-like_sf"/>
</dbReference>
<accession>A0ABQ5KB05</accession>
<dbReference type="PANTHER" id="PTHR37984">
    <property type="entry name" value="PROTEIN CBG26694"/>
    <property type="match status" value="1"/>
</dbReference>
<dbReference type="InterPro" id="IPR050951">
    <property type="entry name" value="Retrovirus_Pol_polyprotein"/>
</dbReference>
<dbReference type="InterPro" id="IPR036397">
    <property type="entry name" value="RNaseH_sf"/>
</dbReference>
<dbReference type="Proteomes" id="UP001057375">
    <property type="component" value="Unassembled WGS sequence"/>
</dbReference>
<name>A0ABQ5KB05_9EUKA</name>
<gene>
    <name evidence="2" type="ORF">ADUPG1_001031</name>
</gene>
<dbReference type="InterPro" id="IPR001584">
    <property type="entry name" value="Integrase_cat-core"/>
</dbReference>
<protein>
    <recommendedName>
        <fullName evidence="1">Integrase catalytic domain-containing protein</fullName>
    </recommendedName>
</protein>
<dbReference type="SUPFAM" id="SSF53098">
    <property type="entry name" value="Ribonuclease H-like"/>
    <property type="match status" value="1"/>
</dbReference>
<evidence type="ECO:0000313" key="2">
    <source>
        <dbReference type="EMBL" id="GKT29077.1"/>
    </source>
</evidence>
<feature type="domain" description="Integrase catalytic" evidence="1">
    <location>
        <begin position="1"/>
        <end position="115"/>
    </location>
</feature>
<dbReference type="Gene3D" id="3.30.420.10">
    <property type="entry name" value="Ribonuclease H-like superfamily/Ribonuclease H"/>
    <property type="match status" value="1"/>
</dbReference>
<organism evidence="2 3">
    <name type="scientific">Aduncisulcus paluster</name>
    <dbReference type="NCBI Taxonomy" id="2918883"/>
    <lineage>
        <taxon>Eukaryota</taxon>
        <taxon>Metamonada</taxon>
        <taxon>Carpediemonas-like organisms</taxon>
        <taxon>Aduncisulcus</taxon>
    </lineage>
</organism>
<dbReference type="PANTHER" id="PTHR37984:SF5">
    <property type="entry name" value="PROTEIN NYNRIN-LIKE"/>
    <property type="match status" value="1"/>
</dbReference>
<dbReference type="EMBL" id="BQXS01000647">
    <property type="protein sequence ID" value="GKT29077.1"/>
    <property type="molecule type" value="Genomic_DNA"/>
</dbReference>
<feature type="non-terminal residue" evidence="2">
    <location>
        <position position="322"/>
    </location>
</feature>
<feature type="non-terminal residue" evidence="2">
    <location>
        <position position="1"/>
    </location>
</feature>
<dbReference type="PROSITE" id="PS50994">
    <property type="entry name" value="INTEGRASE"/>
    <property type="match status" value="1"/>
</dbReference>
<sequence length="322" mass="36495">AKAAADALISGIFGRFGLPRCIRSDRGTQYVNGMISELYKKLGVTPHKVLPYHPQANGIVERTNQEVIRHMRIAAMRIGDNEEWEQLIPLAQYVINTTKNRMTGKTPYEALFGDFRKPARGTLLDWKDEVEEATLTDDVTPGEEMCEYVTMLKKRVTEIQEIMRIAQKEATERRDAKVIRDVDKAKDKLDGALTRGLVDVPADANGQLTPEKDYVYRRGTYVIENPAVKPGHKISPRLHGPYLVVDHIKESETVVIRDLKSKKDKRVTAARIIPFDDAGMSLDDMIALTELDSSEYIVEEIVSHRYTSAGKMPMVERYTFEV</sequence>
<evidence type="ECO:0000313" key="3">
    <source>
        <dbReference type="Proteomes" id="UP001057375"/>
    </source>
</evidence>
<evidence type="ECO:0000259" key="1">
    <source>
        <dbReference type="PROSITE" id="PS50994"/>
    </source>
</evidence>
<keyword evidence="3" id="KW-1185">Reference proteome</keyword>
<comment type="caution">
    <text evidence="2">The sequence shown here is derived from an EMBL/GenBank/DDBJ whole genome shotgun (WGS) entry which is preliminary data.</text>
</comment>
<reference evidence="2" key="1">
    <citation type="submission" date="2022-03" db="EMBL/GenBank/DDBJ databases">
        <title>Draft genome sequence of Aduncisulcus paluster, a free-living microaerophilic Fornicata.</title>
        <authorList>
            <person name="Yuyama I."/>
            <person name="Kume K."/>
            <person name="Tamura T."/>
            <person name="Inagaki Y."/>
            <person name="Hashimoto T."/>
        </authorList>
    </citation>
    <scope>NUCLEOTIDE SEQUENCE</scope>
    <source>
        <strain evidence="2">NY0171</strain>
    </source>
</reference>
<proteinExistence type="predicted"/>